<protein>
    <recommendedName>
        <fullName evidence="4">D-isomer specific 2-hydroxyacid dehydrogenase NAD-binding domain-containing protein</fullName>
    </recommendedName>
</protein>
<comment type="caution">
    <text evidence="5">The sequence shown here is derived from an EMBL/GenBank/DDBJ whole genome shotgun (WGS) entry which is preliminary data.</text>
</comment>
<dbReference type="SUPFAM" id="SSF52283">
    <property type="entry name" value="Formate/glycerate dehydrogenase catalytic domain-like"/>
    <property type="match status" value="1"/>
</dbReference>
<dbReference type="PROSITE" id="PS00671">
    <property type="entry name" value="D_2_HYDROXYACID_DH_3"/>
    <property type="match status" value="1"/>
</dbReference>
<dbReference type="InterPro" id="IPR029753">
    <property type="entry name" value="D-isomer_DH_CS"/>
</dbReference>
<evidence type="ECO:0000313" key="5">
    <source>
        <dbReference type="EMBL" id="KAF5355893.1"/>
    </source>
</evidence>
<keyword evidence="2" id="KW-0560">Oxidoreductase</keyword>
<accession>A0A8H5D9S6</accession>
<dbReference type="InterPro" id="IPR036291">
    <property type="entry name" value="NAD(P)-bd_dom_sf"/>
</dbReference>
<keyword evidence="3" id="KW-0520">NAD</keyword>
<dbReference type="SUPFAM" id="SSF51735">
    <property type="entry name" value="NAD(P)-binding Rossmann-fold domains"/>
    <property type="match status" value="1"/>
</dbReference>
<evidence type="ECO:0000259" key="4">
    <source>
        <dbReference type="Pfam" id="PF02826"/>
    </source>
</evidence>
<evidence type="ECO:0000256" key="1">
    <source>
        <dbReference type="ARBA" id="ARBA00005854"/>
    </source>
</evidence>
<dbReference type="GO" id="GO:0051287">
    <property type="term" value="F:NAD binding"/>
    <property type="evidence" value="ECO:0007669"/>
    <property type="project" value="InterPro"/>
</dbReference>
<evidence type="ECO:0000256" key="2">
    <source>
        <dbReference type="ARBA" id="ARBA00023002"/>
    </source>
</evidence>
<dbReference type="GO" id="GO:0016491">
    <property type="term" value="F:oxidoreductase activity"/>
    <property type="evidence" value="ECO:0007669"/>
    <property type="project" value="UniProtKB-KW"/>
</dbReference>
<evidence type="ECO:0000256" key="3">
    <source>
        <dbReference type="ARBA" id="ARBA00023027"/>
    </source>
</evidence>
<dbReference type="EMBL" id="JAACJO010000007">
    <property type="protein sequence ID" value="KAF5355893.1"/>
    <property type="molecule type" value="Genomic_DNA"/>
</dbReference>
<dbReference type="InterPro" id="IPR006140">
    <property type="entry name" value="D-isomer_DH_NAD-bd"/>
</dbReference>
<dbReference type="AlphaFoldDB" id="A0A8H5D9S6"/>
<dbReference type="CDD" id="cd12169">
    <property type="entry name" value="PGDH_like_1"/>
    <property type="match status" value="1"/>
</dbReference>
<dbReference type="Proteomes" id="UP000559027">
    <property type="component" value="Unassembled WGS sequence"/>
</dbReference>
<name>A0A8H5D9S6_9AGAR</name>
<keyword evidence="6" id="KW-1185">Reference proteome</keyword>
<feature type="domain" description="D-isomer specific 2-hydroxyacid dehydrogenase NAD-binding" evidence="4">
    <location>
        <begin position="129"/>
        <end position="306"/>
    </location>
</feature>
<dbReference type="OrthoDB" id="298012at2759"/>
<proteinExistence type="inferred from homology"/>
<dbReference type="InterPro" id="IPR050857">
    <property type="entry name" value="D-2-hydroxyacid_DH"/>
</dbReference>
<evidence type="ECO:0000313" key="6">
    <source>
        <dbReference type="Proteomes" id="UP000559027"/>
    </source>
</evidence>
<dbReference type="PANTHER" id="PTHR42789">
    <property type="entry name" value="D-ISOMER SPECIFIC 2-HYDROXYACID DEHYDROGENASE FAMILY PROTEIN (AFU_ORTHOLOGUE AFUA_6G10090)"/>
    <property type="match status" value="1"/>
</dbReference>
<dbReference type="PANTHER" id="PTHR42789:SF1">
    <property type="entry name" value="D-ISOMER SPECIFIC 2-HYDROXYACID DEHYDROGENASE FAMILY PROTEIN (AFU_ORTHOLOGUE AFUA_6G10090)"/>
    <property type="match status" value="1"/>
</dbReference>
<dbReference type="Pfam" id="PF02826">
    <property type="entry name" value="2-Hacid_dh_C"/>
    <property type="match status" value="1"/>
</dbReference>
<dbReference type="Gene3D" id="3.40.50.720">
    <property type="entry name" value="NAD(P)-binding Rossmann-like Domain"/>
    <property type="match status" value="2"/>
</dbReference>
<reference evidence="5 6" key="1">
    <citation type="journal article" date="2020" name="ISME J.">
        <title>Uncovering the hidden diversity of litter-decomposition mechanisms in mushroom-forming fungi.</title>
        <authorList>
            <person name="Floudas D."/>
            <person name="Bentzer J."/>
            <person name="Ahren D."/>
            <person name="Johansson T."/>
            <person name="Persson P."/>
            <person name="Tunlid A."/>
        </authorList>
    </citation>
    <scope>NUCLEOTIDE SEQUENCE [LARGE SCALE GENOMIC DNA]</scope>
    <source>
        <strain evidence="5 6">CBS 146.42</strain>
    </source>
</reference>
<sequence length="330" mass="36017">MANVAFTSTDQWSTATVASASGSQTLLSLLSFDSFPETLHDEDALADRLHPYEIICTMRERTKFTASLLNRLPNLKPRLIATTGPYNRGIDSVHAKSKGILVSGTNRDIPSSATSVAHKGDPTLEHIWALILSATRHIVQEDRNIKSCSPQWQHSIPTSLAGKTLGLIGLGRLGTKVAEIARLFHMSILAWSPNLTPSRASSVPGVTYSPSKEHLLKHSDIVSIHMILSPSTQDLITAPDLELLRPTAYFINTSRGPLVNEEALVKVLQEGKIAGAALDVYCVEPLPLDHPLRKCGDRVTLSPHNAYVFWGETVENIVAYLEGKPLRLLA</sequence>
<comment type="similarity">
    <text evidence="1">Belongs to the D-isomer specific 2-hydroxyacid dehydrogenase family.</text>
</comment>
<organism evidence="5 6">
    <name type="scientific">Leucocoprinus leucothites</name>
    <dbReference type="NCBI Taxonomy" id="201217"/>
    <lineage>
        <taxon>Eukaryota</taxon>
        <taxon>Fungi</taxon>
        <taxon>Dikarya</taxon>
        <taxon>Basidiomycota</taxon>
        <taxon>Agaricomycotina</taxon>
        <taxon>Agaricomycetes</taxon>
        <taxon>Agaricomycetidae</taxon>
        <taxon>Agaricales</taxon>
        <taxon>Agaricineae</taxon>
        <taxon>Agaricaceae</taxon>
        <taxon>Leucocoprinus</taxon>
    </lineage>
</organism>
<gene>
    <name evidence="5" type="ORF">D9756_004350</name>
</gene>